<comment type="caution">
    <text evidence="1">The sequence shown here is derived from an EMBL/GenBank/DDBJ whole genome shotgun (WGS) entry which is preliminary data.</text>
</comment>
<keyword evidence="2" id="KW-1185">Reference proteome</keyword>
<reference evidence="1" key="1">
    <citation type="submission" date="2022-04" db="EMBL/GenBank/DDBJ databases">
        <title>Chromosome-scale genome assembly of Holotrichia oblita Faldermann.</title>
        <authorList>
            <person name="Rongchong L."/>
        </authorList>
    </citation>
    <scope>NUCLEOTIDE SEQUENCE</scope>
    <source>
        <strain evidence="1">81SQS9</strain>
    </source>
</reference>
<evidence type="ECO:0000313" key="1">
    <source>
        <dbReference type="EMBL" id="KAI4469287.1"/>
    </source>
</evidence>
<sequence length="247" mass="28639">MKIKKLALVRHGESIWNRENRFTGWTDVDLTAEGVEESYRAGDMLREEGLTFDMAFTSYLKRAIKSLDCILDRMNLDWIPVEKSWRLNEKHYGALQGLNKGETADRYGGELVQLWRRSYNTPPEPLTEDDPRNPRFDIRYRDVPPDDLPLSESLKDTINRLMPYWNDTIFPSLSERDNILIVAHGNSLRGIVKHLKNISDDDIAGLNLPTAIPYIFEFDSDLKVVNDYFLGNPEEIEKMMKETASVR</sequence>
<dbReference type="EMBL" id="CM043015">
    <property type="protein sequence ID" value="KAI4469287.1"/>
    <property type="molecule type" value="Genomic_DNA"/>
</dbReference>
<protein>
    <submittedName>
        <fullName evidence="1">Phosphoglycerate mutase</fullName>
    </submittedName>
</protein>
<gene>
    <name evidence="1" type="ORF">MML48_1g00003</name>
</gene>
<proteinExistence type="predicted"/>
<dbReference type="Proteomes" id="UP001056778">
    <property type="component" value="Chromosome 1"/>
</dbReference>
<name>A0ACB9TR67_HOLOL</name>
<organism evidence="1 2">
    <name type="scientific">Holotrichia oblita</name>
    <name type="common">Chafer beetle</name>
    <dbReference type="NCBI Taxonomy" id="644536"/>
    <lineage>
        <taxon>Eukaryota</taxon>
        <taxon>Metazoa</taxon>
        <taxon>Ecdysozoa</taxon>
        <taxon>Arthropoda</taxon>
        <taxon>Hexapoda</taxon>
        <taxon>Insecta</taxon>
        <taxon>Pterygota</taxon>
        <taxon>Neoptera</taxon>
        <taxon>Endopterygota</taxon>
        <taxon>Coleoptera</taxon>
        <taxon>Polyphaga</taxon>
        <taxon>Scarabaeiformia</taxon>
        <taxon>Scarabaeidae</taxon>
        <taxon>Melolonthinae</taxon>
        <taxon>Holotrichia</taxon>
    </lineage>
</organism>
<evidence type="ECO:0000313" key="2">
    <source>
        <dbReference type="Proteomes" id="UP001056778"/>
    </source>
</evidence>
<accession>A0ACB9TR67</accession>